<evidence type="ECO:0000256" key="8">
    <source>
        <dbReference type="ARBA" id="ARBA00023125"/>
    </source>
</evidence>
<comment type="function">
    <text evidence="10 13">The main replicative DNA helicase, it participates in initiation and elongation during chromosome replication. Travels ahead of the DNA replisome, separating dsDNA into templates for DNA synthesis. A processive ATP-dependent 5'-3' DNA helicase it has DNA-dependent ATPase activity.</text>
</comment>
<evidence type="ECO:0000256" key="5">
    <source>
        <dbReference type="ARBA" id="ARBA00022801"/>
    </source>
</evidence>
<dbReference type="Gene3D" id="1.10.860.10">
    <property type="entry name" value="DNAb Helicase, Chain A"/>
    <property type="match status" value="1"/>
</dbReference>
<evidence type="ECO:0000256" key="10">
    <source>
        <dbReference type="ARBA" id="ARBA00044932"/>
    </source>
</evidence>
<sequence length="449" mass="50026">MVALHAVDRLPPNNIDAEQSVLGSLLIDRDAIIRIDSFLRPEDFYLPSNVVIFRAIKELYQDRQPSDLVTLSDRLDHAGQLEQAGGTAYLASLLTAVPTSVHVEYYARIVERDAALRRLISAGTDIVEIGFEDSITTEIALDRAEKLILQISQQRTTRDFVPLDEVLEGIFNRITPNGDNRNAIVGVGTGYKDLDAMTGGFQRSDLIILAARPSMGKTAFALGITHGAALLHGKSVGIFSMEMSAEQLAYRLLSTETGIDSHRLRLGQVDDHEWERLSRALGRLSEAKIFIDDTAGAGIMEVRSKARRLMSEQGLDMIVVDYLQLMSSGRRNDNRVQEIAEISRGLKGLARELNVPVVALSQLSRAVETRSDHRPMLSDLRESGSIEQDADLVMFIYREDKYDEETDKRGIAEIILAKHRNGPVGSINLRFFEQTARFADLEVHRDASR</sequence>
<dbReference type="GO" id="GO:0042802">
    <property type="term" value="F:identical protein binding"/>
    <property type="evidence" value="ECO:0007669"/>
    <property type="project" value="UniProtKB-ARBA"/>
</dbReference>
<dbReference type="GO" id="GO:1990077">
    <property type="term" value="C:primosome complex"/>
    <property type="evidence" value="ECO:0007669"/>
    <property type="project" value="UniProtKB-UniRule"/>
</dbReference>
<dbReference type="GO" id="GO:0016787">
    <property type="term" value="F:hydrolase activity"/>
    <property type="evidence" value="ECO:0007669"/>
    <property type="project" value="UniProtKB-KW"/>
</dbReference>
<dbReference type="NCBIfam" id="NF004384">
    <property type="entry name" value="PRK05748.1"/>
    <property type="match status" value="1"/>
</dbReference>
<dbReference type="FunFam" id="1.10.860.10:FF:000001">
    <property type="entry name" value="Replicative DNA helicase"/>
    <property type="match status" value="1"/>
</dbReference>
<dbReference type="InterPro" id="IPR007692">
    <property type="entry name" value="DNA_helicase_DnaB"/>
</dbReference>
<keyword evidence="3 13" id="KW-0235">DNA replication</keyword>
<dbReference type="NCBIfam" id="TIGR00665">
    <property type="entry name" value="DnaB"/>
    <property type="match status" value="1"/>
</dbReference>
<comment type="catalytic activity">
    <reaction evidence="11 13">
        <text>ATP + H2O = ADP + phosphate + H(+)</text>
        <dbReference type="Rhea" id="RHEA:13065"/>
        <dbReference type="ChEBI" id="CHEBI:15377"/>
        <dbReference type="ChEBI" id="CHEBI:15378"/>
        <dbReference type="ChEBI" id="CHEBI:30616"/>
        <dbReference type="ChEBI" id="CHEBI:43474"/>
        <dbReference type="ChEBI" id="CHEBI:456216"/>
        <dbReference type="EC" id="5.6.2.3"/>
    </reaction>
</comment>
<name>A0A6J4UK27_9BACT</name>
<dbReference type="PROSITE" id="PS51199">
    <property type="entry name" value="SF4_HELICASE"/>
    <property type="match status" value="1"/>
</dbReference>
<evidence type="ECO:0000256" key="11">
    <source>
        <dbReference type="ARBA" id="ARBA00048954"/>
    </source>
</evidence>
<evidence type="ECO:0000256" key="12">
    <source>
        <dbReference type="NCBIfam" id="TIGR00665"/>
    </source>
</evidence>
<evidence type="ECO:0000256" key="9">
    <source>
        <dbReference type="ARBA" id="ARBA00023235"/>
    </source>
</evidence>
<evidence type="ECO:0000256" key="13">
    <source>
        <dbReference type="RuleBase" id="RU362085"/>
    </source>
</evidence>
<evidence type="ECO:0000259" key="14">
    <source>
        <dbReference type="PROSITE" id="PS51199"/>
    </source>
</evidence>
<keyword evidence="5 13" id="KW-0378">Hydrolase</keyword>
<dbReference type="SUPFAM" id="SSF52540">
    <property type="entry name" value="P-loop containing nucleoside triphosphate hydrolases"/>
    <property type="match status" value="1"/>
</dbReference>
<dbReference type="GO" id="GO:0043139">
    <property type="term" value="F:5'-3' DNA helicase activity"/>
    <property type="evidence" value="ECO:0007669"/>
    <property type="project" value="UniProtKB-EC"/>
</dbReference>
<dbReference type="InterPro" id="IPR007693">
    <property type="entry name" value="DNA_helicase_DnaB-like_N"/>
</dbReference>
<dbReference type="FunFam" id="3.40.50.300:FF:000076">
    <property type="entry name" value="Replicative DNA helicase"/>
    <property type="match status" value="1"/>
</dbReference>
<dbReference type="EMBL" id="CADCWK010000079">
    <property type="protein sequence ID" value="CAA9551132.1"/>
    <property type="molecule type" value="Genomic_DNA"/>
</dbReference>
<dbReference type="InterPro" id="IPR036185">
    <property type="entry name" value="DNA_heli_DnaB-like_N_sf"/>
</dbReference>
<dbReference type="GO" id="GO:0006269">
    <property type="term" value="P:DNA replication, synthesis of primer"/>
    <property type="evidence" value="ECO:0007669"/>
    <property type="project" value="UniProtKB-UniRule"/>
</dbReference>
<evidence type="ECO:0000256" key="6">
    <source>
        <dbReference type="ARBA" id="ARBA00022806"/>
    </source>
</evidence>
<dbReference type="PANTHER" id="PTHR30153">
    <property type="entry name" value="REPLICATIVE DNA HELICASE DNAB"/>
    <property type="match status" value="1"/>
</dbReference>
<keyword evidence="8 13" id="KW-0238">DNA-binding</keyword>
<comment type="similarity">
    <text evidence="1 13">Belongs to the helicase family. DnaB subfamily.</text>
</comment>
<dbReference type="PANTHER" id="PTHR30153:SF2">
    <property type="entry name" value="REPLICATIVE DNA HELICASE"/>
    <property type="match status" value="1"/>
</dbReference>
<gene>
    <name evidence="15" type="ORF">AVDCRST_MAG33-904</name>
</gene>
<evidence type="ECO:0000256" key="1">
    <source>
        <dbReference type="ARBA" id="ARBA00008428"/>
    </source>
</evidence>
<keyword evidence="7 13" id="KW-0067">ATP-binding</keyword>
<dbReference type="EC" id="5.6.2.3" evidence="12 13"/>
<evidence type="ECO:0000256" key="3">
    <source>
        <dbReference type="ARBA" id="ARBA00022705"/>
    </source>
</evidence>
<keyword evidence="6 13" id="KW-0347">Helicase</keyword>
<dbReference type="SUPFAM" id="SSF48024">
    <property type="entry name" value="N-terminal domain of DnaB helicase"/>
    <property type="match status" value="1"/>
</dbReference>
<dbReference type="Gene3D" id="3.40.50.300">
    <property type="entry name" value="P-loop containing nucleotide triphosphate hydrolases"/>
    <property type="match status" value="1"/>
</dbReference>
<dbReference type="CDD" id="cd00984">
    <property type="entry name" value="DnaB_C"/>
    <property type="match status" value="1"/>
</dbReference>
<keyword evidence="4 13" id="KW-0547">Nucleotide-binding</keyword>
<accession>A0A6J4UK27</accession>
<evidence type="ECO:0000256" key="2">
    <source>
        <dbReference type="ARBA" id="ARBA00022515"/>
    </source>
</evidence>
<dbReference type="InterPro" id="IPR016136">
    <property type="entry name" value="DNA_helicase_N/primase_C"/>
</dbReference>
<evidence type="ECO:0000313" key="15">
    <source>
        <dbReference type="EMBL" id="CAA9551132.1"/>
    </source>
</evidence>
<dbReference type="GO" id="GO:0005524">
    <property type="term" value="F:ATP binding"/>
    <property type="evidence" value="ECO:0007669"/>
    <property type="project" value="UniProtKB-UniRule"/>
</dbReference>
<dbReference type="Pfam" id="PF03796">
    <property type="entry name" value="DnaB_C"/>
    <property type="match status" value="1"/>
</dbReference>
<organism evidence="15">
    <name type="scientific">uncultured Thermomicrobiales bacterium</name>
    <dbReference type="NCBI Taxonomy" id="1645740"/>
    <lineage>
        <taxon>Bacteria</taxon>
        <taxon>Pseudomonadati</taxon>
        <taxon>Thermomicrobiota</taxon>
        <taxon>Thermomicrobia</taxon>
        <taxon>Thermomicrobiales</taxon>
        <taxon>environmental samples</taxon>
    </lineage>
</organism>
<keyword evidence="9" id="KW-0413">Isomerase</keyword>
<dbReference type="GO" id="GO:0003677">
    <property type="term" value="F:DNA binding"/>
    <property type="evidence" value="ECO:0007669"/>
    <property type="project" value="UniProtKB-UniRule"/>
</dbReference>
<evidence type="ECO:0000256" key="4">
    <source>
        <dbReference type="ARBA" id="ARBA00022741"/>
    </source>
</evidence>
<protein>
    <recommendedName>
        <fullName evidence="12 13">Replicative DNA helicase</fullName>
        <ecNumber evidence="12 13">5.6.2.3</ecNumber>
    </recommendedName>
</protein>
<keyword evidence="2 13" id="KW-0639">Primosome</keyword>
<reference evidence="15" key="1">
    <citation type="submission" date="2020-02" db="EMBL/GenBank/DDBJ databases">
        <authorList>
            <person name="Meier V. D."/>
        </authorList>
    </citation>
    <scope>NUCLEOTIDE SEQUENCE</scope>
    <source>
        <strain evidence="15">AVDCRST_MAG33</strain>
    </source>
</reference>
<dbReference type="AlphaFoldDB" id="A0A6J4UK27"/>
<dbReference type="InterPro" id="IPR027417">
    <property type="entry name" value="P-loop_NTPase"/>
</dbReference>
<feature type="domain" description="SF4 helicase" evidence="14">
    <location>
        <begin position="180"/>
        <end position="445"/>
    </location>
</feature>
<evidence type="ECO:0000256" key="7">
    <source>
        <dbReference type="ARBA" id="ARBA00022840"/>
    </source>
</evidence>
<dbReference type="GO" id="GO:0005829">
    <property type="term" value="C:cytosol"/>
    <property type="evidence" value="ECO:0007669"/>
    <property type="project" value="TreeGrafter"/>
</dbReference>
<dbReference type="Pfam" id="PF00772">
    <property type="entry name" value="DnaB"/>
    <property type="match status" value="1"/>
</dbReference>
<dbReference type="InterPro" id="IPR007694">
    <property type="entry name" value="DNA_helicase_DnaB-like_C"/>
</dbReference>
<proteinExistence type="inferred from homology"/>